<dbReference type="AlphaFoldDB" id="A0A9W8AY38"/>
<dbReference type="GO" id="GO:0007265">
    <property type="term" value="P:Ras protein signal transduction"/>
    <property type="evidence" value="ECO:0007669"/>
    <property type="project" value="TreeGrafter"/>
</dbReference>
<evidence type="ECO:0000313" key="4">
    <source>
        <dbReference type="EMBL" id="KAJ1967932.1"/>
    </source>
</evidence>
<reference evidence="4" key="1">
    <citation type="submission" date="2022-07" db="EMBL/GenBank/DDBJ databases">
        <title>Phylogenomic reconstructions and comparative analyses of Kickxellomycotina fungi.</title>
        <authorList>
            <person name="Reynolds N.K."/>
            <person name="Stajich J.E."/>
            <person name="Barry K."/>
            <person name="Grigoriev I.V."/>
            <person name="Crous P."/>
            <person name="Smith M.E."/>
        </authorList>
    </citation>
    <scope>NUCLEOTIDE SEQUENCE</scope>
    <source>
        <strain evidence="4">RSA 567</strain>
    </source>
</reference>
<feature type="domain" description="Ras-GEF" evidence="3">
    <location>
        <begin position="16"/>
        <end position="281"/>
    </location>
</feature>
<accession>A0A9W8AY38</accession>
<dbReference type="SUPFAM" id="SSF48366">
    <property type="entry name" value="Ras GEF"/>
    <property type="match status" value="1"/>
</dbReference>
<organism evidence="4 5">
    <name type="scientific">Dimargaris verticillata</name>
    <dbReference type="NCBI Taxonomy" id="2761393"/>
    <lineage>
        <taxon>Eukaryota</taxon>
        <taxon>Fungi</taxon>
        <taxon>Fungi incertae sedis</taxon>
        <taxon>Zoopagomycota</taxon>
        <taxon>Kickxellomycotina</taxon>
        <taxon>Dimargaritomycetes</taxon>
        <taxon>Dimargaritales</taxon>
        <taxon>Dimargaritaceae</taxon>
        <taxon>Dimargaris</taxon>
    </lineage>
</organism>
<keyword evidence="1 2" id="KW-0344">Guanine-nucleotide releasing factor</keyword>
<evidence type="ECO:0000313" key="5">
    <source>
        <dbReference type="Proteomes" id="UP001151582"/>
    </source>
</evidence>
<dbReference type="InterPro" id="IPR001895">
    <property type="entry name" value="RASGEF_cat_dom"/>
</dbReference>
<protein>
    <recommendedName>
        <fullName evidence="3">Ras-GEF domain-containing protein</fullName>
    </recommendedName>
</protein>
<dbReference type="Pfam" id="PF00617">
    <property type="entry name" value="RasGEF"/>
    <property type="match status" value="1"/>
</dbReference>
<evidence type="ECO:0000256" key="1">
    <source>
        <dbReference type="ARBA" id="ARBA00022658"/>
    </source>
</evidence>
<feature type="non-terminal residue" evidence="4">
    <location>
        <position position="1"/>
    </location>
</feature>
<evidence type="ECO:0000259" key="3">
    <source>
        <dbReference type="PROSITE" id="PS50009"/>
    </source>
</evidence>
<dbReference type="PROSITE" id="PS50009">
    <property type="entry name" value="RASGEF_CAT"/>
    <property type="match status" value="1"/>
</dbReference>
<dbReference type="GO" id="GO:0005085">
    <property type="term" value="F:guanyl-nucleotide exchange factor activity"/>
    <property type="evidence" value="ECO:0007669"/>
    <property type="project" value="UniProtKB-KW"/>
</dbReference>
<dbReference type="GO" id="GO:0005886">
    <property type="term" value="C:plasma membrane"/>
    <property type="evidence" value="ECO:0007669"/>
    <property type="project" value="TreeGrafter"/>
</dbReference>
<keyword evidence="5" id="KW-1185">Reference proteome</keyword>
<evidence type="ECO:0000256" key="2">
    <source>
        <dbReference type="PROSITE-ProRule" id="PRU00168"/>
    </source>
</evidence>
<dbReference type="Proteomes" id="UP001151582">
    <property type="component" value="Unassembled WGS sequence"/>
</dbReference>
<dbReference type="InterPro" id="IPR008937">
    <property type="entry name" value="Ras-like_GEF"/>
</dbReference>
<dbReference type="EMBL" id="JANBQB010002233">
    <property type="protein sequence ID" value="KAJ1967932.1"/>
    <property type="molecule type" value="Genomic_DNA"/>
</dbReference>
<dbReference type="InterPro" id="IPR036964">
    <property type="entry name" value="RASGEF_cat_dom_sf"/>
</dbReference>
<dbReference type="SMART" id="SM00147">
    <property type="entry name" value="RasGEF"/>
    <property type="match status" value="1"/>
</dbReference>
<sequence length="292" mass="34175">LRVLWNYPPNERVHIEAKCVAQQLTYVEAQMFLDIQPRYLLQYLWKPKSRSERGEALMDLPTPIDPACDRRPATARAQRAIKQSFTHFNYVAAWVASKVLSQADMPQRVRMITYFIDIANELLKLHNFNTLMAVLGGLNSTALYRLNRTRTQVEKQFPDHWKRWECLNAIMSADKSYRCYRTLLQQSPLPCIPYLGCCLGDLIFIDESLPESTTEHLNERQLYWRKFEAIGDMVLLFRKLQTGCIYTTHTKPNDYVLQILMSQPCLDDEEAYEQSLHLEPRLRRPSDAKSQV</sequence>
<dbReference type="Gene3D" id="1.10.840.10">
    <property type="entry name" value="Ras guanine-nucleotide exchange factors catalytic domain"/>
    <property type="match status" value="1"/>
</dbReference>
<dbReference type="InterPro" id="IPR023578">
    <property type="entry name" value="Ras_GEF_dom_sf"/>
</dbReference>
<name>A0A9W8AY38_9FUNG</name>
<proteinExistence type="predicted"/>
<dbReference type="PANTHER" id="PTHR23113:SF348">
    <property type="entry name" value="GUANYL-NUCLEOTIDE EXCHANGE FACTOR RASGEF, PUTATIVE (AFU_ORTHOLOGUE AFUA_1G04700)-RELATED"/>
    <property type="match status" value="1"/>
</dbReference>
<dbReference type="OrthoDB" id="546434at2759"/>
<dbReference type="PANTHER" id="PTHR23113">
    <property type="entry name" value="GUANINE NUCLEOTIDE EXCHANGE FACTOR"/>
    <property type="match status" value="1"/>
</dbReference>
<comment type="caution">
    <text evidence="4">The sequence shown here is derived from an EMBL/GenBank/DDBJ whole genome shotgun (WGS) entry which is preliminary data.</text>
</comment>
<gene>
    <name evidence="4" type="ORF">H4R34_006335</name>
</gene>